<keyword evidence="1" id="KW-0812">Transmembrane</keyword>
<dbReference type="InterPro" id="IPR045679">
    <property type="entry name" value="DUF6199"/>
</dbReference>
<feature type="domain" description="DUF6199" evidence="2">
    <location>
        <begin position="170"/>
        <end position="231"/>
    </location>
</feature>
<feature type="transmembrane region" description="Helical" evidence="1">
    <location>
        <begin position="166"/>
        <end position="184"/>
    </location>
</feature>
<organism evidence="3 4">
    <name type="scientific">Paenibacillus polysaccharolyticus</name>
    <dbReference type="NCBI Taxonomy" id="582692"/>
    <lineage>
        <taxon>Bacteria</taxon>
        <taxon>Bacillati</taxon>
        <taxon>Bacillota</taxon>
        <taxon>Bacilli</taxon>
        <taxon>Bacillales</taxon>
        <taxon>Paenibacillaceae</taxon>
        <taxon>Paenibacillus</taxon>
    </lineage>
</organism>
<gene>
    <name evidence="3" type="ORF">SAMN05720606_101362</name>
</gene>
<feature type="transmembrane region" description="Helical" evidence="1">
    <location>
        <begin position="209"/>
        <end position="230"/>
    </location>
</feature>
<accession>A0A1G5BG32</accession>
<evidence type="ECO:0000313" key="3">
    <source>
        <dbReference type="EMBL" id="SCX89155.1"/>
    </source>
</evidence>
<evidence type="ECO:0000313" key="4">
    <source>
        <dbReference type="Proteomes" id="UP000198538"/>
    </source>
</evidence>
<dbReference type="EMBL" id="FMVM01000001">
    <property type="protein sequence ID" value="SCX89155.1"/>
    <property type="molecule type" value="Genomic_DNA"/>
</dbReference>
<proteinExistence type="predicted"/>
<dbReference type="AlphaFoldDB" id="A0A1G5BG32"/>
<dbReference type="RefSeq" id="WP_139168840.1">
    <property type="nucleotide sequence ID" value="NZ_FMVM01000001.1"/>
</dbReference>
<keyword evidence="1" id="KW-1133">Transmembrane helix</keyword>
<keyword evidence="1" id="KW-0472">Membrane</keyword>
<evidence type="ECO:0000259" key="2">
    <source>
        <dbReference type="Pfam" id="PF19701"/>
    </source>
</evidence>
<reference evidence="4" key="1">
    <citation type="submission" date="2016-10" db="EMBL/GenBank/DDBJ databases">
        <authorList>
            <person name="Varghese N."/>
            <person name="Submissions S."/>
        </authorList>
    </citation>
    <scope>NUCLEOTIDE SEQUENCE [LARGE SCALE GENOMIC DNA]</scope>
    <source>
        <strain evidence="4">BL9</strain>
    </source>
</reference>
<keyword evidence="4" id="KW-1185">Reference proteome</keyword>
<feature type="transmembrane region" description="Helical" evidence="1">
    <location>
        <begin position="12"/>
        <end position="33"/>
    </location>
</feature>
<dbReference type="Proteomes" id="UP000198538">
    <property type="component" value="Unassembled WGS sequence"/>
</dbReference>
<evidence type="ECO:0000256" key="1">
    <source>
        <dbReference type="SAM" id="Phobius"/>
    </source>
</evidence>
<protein>
    <recommendedName>
        <fullName evidence="2">DUF6199 domain-containing protein</fullName>
    </recommendedName>
</protein>
<sequence length="233" mass="26766">MNSLFKKHGPTLIMLACLAVLSIIVGISSKSYFTQPVFYIDQHKYGSDHEDGTTITYRSQDAVPIQVQVEQHKRIVTIDEQKYTVTQTASKPIATYNVFYPQGNKYEVEQQHGTLLSYDEKGHMAPPQSDVLNGERIIAEGEEQYTPVMLVTAAFPEYHEKPGMPAFLFLAIAVFIYGWCTFYYESFQRALFWISFQWVWVNNPEPSDFYYVMCKIGGILCMLLAIWTAFQAF</sequence>
<name>A0A1G5BG32_9BACL</name>
<dbReference type="Pfam" id="PF19701">
    <property type="entry name" value="DUF6199"/>
    <property type="match status" value="1"/>
</dbReference>